<evidence type="ECO:0000313" key="2">
    <source>
        <dbReference type="Proteomes" id="UP001157160"/>
    </source>
</evidence>
<reference evidence="1 2" key="1">
    <citation type="journal article" date="2014" name="Int. J. Syst. Evol. Microbiol.">
        <title>Complete genome sequence of Corynebacterium casei LMG S-19264T (=DSM 44701T), isolated from a smear-ripened cheese.</title>
        <authorList>
            <consortium name="US DOE Joint Genome Institute (JGI-PGF)"/>
            <person name="Walter F."/>
            <person name="Albersmeier A."/>
            <person name="Kalinowski J."/>
            <person name="Ruckert C."/>
        </authorList>
    </citation>
    <scope>NUCLEOTIDE SEQUENCE [LARGE SCALE GENOMIC DNA]</scope>
    <source>
        <strain evidence="1 2">NBRC 112289</strain>
    </source>
</reference>
<dbReference type="AlphaFoldDB" id="A0AA37UAK6"/>
<evidence type="ECO:0000313" key="1">
    <source>
        <dbReference type="EMBL" id="GMA27288.1"/>
    </source>
</evidence>
<protein>
    <submittedName>
        <fullName evidence="1">Uncharacterized protein</fullName>
    </submittedName>
</protein>
<dbReference type="EMBL" id="BSUL01000001">
    <property type="protein sequence ID" value="GMA27288.1"/>
    <property type="molecule type" value="Genomic_DNA"/>
</dbReference>
<dbReference type="Proteomes" id="UP001157160">
    <property type="component" value="Unassembled WGS sequence"/>
</dbReference>
<accession>A0AA37UAK6</accession>
<comment type="caution">
    <text evidence="1">The sequence shown here is derived from an EMBL/GenBank/DDBJ whole genome shotgun (WGS) entry which is preliminary data.</text>
</comment>
<name>A0AA37UAK6_9MICO</name>
<gene>
    <name evidence="1" type="ORF">GCM10025874_05410</name>
</gene>
<keyword evidence="2" id="KW-1185">Reference proteome</keyword>
<organism evidence="1 2">
    <name type="scientific">Arenivirga flava</name>
    <dbReference type="NCBI Taxonomy" id="1930060"/>
    <lineage>
        <taxon>Bacteria</taxon>
        <taxon>Bacillati</taxon>
        <taxon>Actinomycetota</taxon>
        <taxon>Actinomycetes</taxon>
        <taxon>Micrococcales</taxon>
        <taxon>Microbacteriaceae</taxon>
        <taxon>Arenivirga</taxon>
    </lineage>
</organism>
<sequence length="77" mass="8883">MNRTRVQSLEHQFRIKELRDMFGPLVLSPQLPERTSLQQAQGAAKPLHMWPGESAQEMAHNFDMLLERVMRAGRIGI</sequence>
<proteinExistence type="predicted"/>